<comment type="caution">
    <text evidence="3">The sequence shown here is derived from an EMBL/GenBank/DDBJ whole genome shotgun (WGS) entry which is preliminary data.</text>
</comment>
<organism evidence="3 4">
    <name type="scientific">Pseudolycoriella hygida</name>
    <dbReference type="NCBI Taxonomy" id="35572"/>
    <lineage>
        <taxon>Eukaryota</taxon>
        <taxon>Metazoa</taxon>
        <taxon>Ecdysozoa</taxon>
        <taxon>Arthropoda</taxon>
        <taxon>Hexapoda</taxon>
        <taxon>Insecta</taxon>
        <taxon>Pterygota</taxon>
        <taxon>Neoptera</taxon>
        <taxon>Endopterygota</taxon>
        <taxon>Diptera</taxon>
        <taxon>Nematocera</taxon>
        <taxon>Sciaroidea</taxon>
        <taxon>Sciaridae</taxon>
        <taxon>Pseudolycoriella</taxon>
    </lineage>
</organism>
<accession>A0A9Q0MK23</accession>
<dbReference type="InterPro" id="IPR007173">
    <property type="entry name" value="ALO_C"/>
</dbReference>
<dbReference type="Proteomes" id="UP001151699">
    <property type="component" value="Unassembled WGS sequence"/>
</dbReference>
<keyword evidence="4" id="KW-1185">Reference proteome</keyword>
<proteinExistence type="predicted"/>
<dbReference type="Pfam" id="PF04030">
    <property type="entry name" value="ALO"/>
    <property type="match status" value="1"/>
</dbReference>
<dbReference type="OrthoDB" id="415825at2759"/>
<sequence length="276" mass="30708">MGAIQVWTELSLYKQAPLRQPVFSEDGGFTLTNPATGYAHGLMQNRCQKCVWDYGPGTYVHEFAAALDLKRFREAVEGIRNILRLQGASFPLYGIFIRFSPSSTAMMSIEYGRATVHIEIVTPMRKNPFKNARSGLGSVQAIEQLLISLGGRPHWSMCGQSFHTKSMLAANSPNIAKFRAMMKKYDPNGVFLNKFGERITGASNQLTVDTRAIHCALNSNCICSKNADCATGQICKKMYGFNVCKDVLRQILPLNLFTHVTDELVLRKISNLFAVV</sequence>
<dbReference type="Gene3D" id="3.30.70.2520">
    <property type="match status" value="1"/>
</dbReference>
<dbReference type="InterPro" id="IPR016171">
    <property type="entry name" value="Vanillyl_alc_oxidase_C-sub2"/>
</dbReference>
<keyword evidence="1" id="KW-0560">Oxidoreductase</keyword>
<name>A0A9Q0MK23_9DIPT</name>
<dbReference type="Gene3D" id="1.10.45.10">
    <property type="entry name" value="Vanillyl-alcohol Oxidase, Chain A, domain 4"/>
    <property type="match status" value="1"/>
</dbReference>
<evidence type="ECO:0000313" key="4">
    <source>
        <dbReference type="Proteomes" id="UP001151699"/>
    </source>
</evidence>
<dbReference type="GO" id="GO:0003885">
    <property type="term" value="F:D-arabinono-1,4-lactone oxidase activity"/>
    <property type="evidence" value="ECO:0007669"/>
    <property type="project" value="InterPro"/>
</dbReference>
<evidence type="ECO:0000313" key="3">
    <source>
        <dbReference type="EMBL" id="KAJ6632745.1"/>
    </source>
</evidence>
<evidence type="ECO:0000259" key="2">
    <source>
        <dbReference type="Pfam" id="PF04030"/>
    </source>
</evidence>
<gene>
    <name evidence="3" type="primary">GULLO5_2</name>
    <name evidence="3" type="ORF">Bhyg_16802</name>
</gene>
<dbReference type="GO" id="GO:0016020">
    <property type="term" value="C:membrane"/>
    <property type="evidence" value="ECO:0007669"/>
    <property type="project" value="InterPro"/>
</dbReference>
<dbReference type="EMBL" id="WJQU01002539">
    <property type="protein sequence ID" value="KAJ6632745.1"/>
    <property type="molecule type" value="Genomic_DNA"/>
</dbReference>
<feature type="domain" description="D-arabinono-1,4-lactone oxidase C-terminal" evidence="2">
    <location>
        <begin position="66"/>
        <end position="198"/>
    </location>
</feature>
<protein>
    <submittedName>
        <fullName evidence="3">L-gulonolactone oxidase 5</fullName>
    </submittedName>
</protein>
<evidence type="ECO:0000256" key="1">
    <source>
        <dbReference type="ARBA" id="ARBA00023002"/>
    </source>
</evidence>
<reference evidence="3" key="1">
    <citation type="submission" date="2022-07" db="EMBL/GenBank/DDBJ databases">
        <authorList>
            <person name="Trinca V."/>
            <person name="Uliana J.V.C."/>
            <person name="Torres T.T."/>
            <person name="Ward R.J."/>
            <person name="Monesi N."/>
        </authorList>
    </citation>
    <scope>NUCLEOTIDE SEQUENCE</scope>
    <source>
        <strain evidence="3">HSMRA1968</strain>
        <tissue evidence="3">Whole embryos</tissue>
    </source>
</reference>
<dbReference type="AlphaFoldDB" id="A0A9Q0MK23"/>